<dbReference type="AlphaFoldDB" id="A0A1E5VNI2"/>
<organism evidence="2 3">
    <name type="scientific">Dichanthelium oligosanthes</name>
    <dbReference type="NCBI Taxonomy" id="888268"/>
    <lineage>
        <taxon>Eukaryota</taxon>
        <taxon>Viridiplantae</taxon>
        <taxon>Streptophyta</taxon>
        <taxon>Embryophyta</taxon>
        <taxon>Tracheophyta</taxon>
        <taxon>Spermatophyta</taxon>
        <taxon>Magnoliopsida</taxon>
        <taxon>Liliopsida</taxon>
        <taxon>Poales</taxon>
        <taxon>Poaceae</taxon>
        <taxon>PACMAD clade</taxon>
        <taxon>Panicoideae</taxon>
        <taxon>Panicodae</taxon>
        <taxon>Paniceae</taxon>
        <taxon>Dichantheliinae</taxon>
        <taxon>Dichanthelium</taxon>
    </lineage>
</organism>
<feature type="compositionally biased region" description="Basic and acidic residues" evidence="1">
    <location>
        <begin position="23"/>
        <end position="36"/>
    </location>
</feature>
<evidence type="ECO:0000256" key="1">
    <source>
        <dbReference type="SAM" id="MobiDB-lite"/>
    </source>
</evidence>
<keyword evidence="3" id="KW-1185">Reference proteome</keyword>
<dbReference type="Proteomes" id="UP000095767">
    <property type="component" value="Unassembled WGS sequence"/>
</dbReference>
<accession>A0A1E5VNI2</accession>
<gene>
    <name evidence="2" type="ORF">BAE44_0012301</name>
</gene>
<name>A0A1E5VNI2_9POAL</name>
<feature type="non-terminal residue" evidence="2">
    <location>
        <position position="1"/>
    </location>
</feature>
<reference evidence="2 3" key="1">
    <citation type="submission" date="2016-09" db="EMBL/GenBank/DDBJ databases">
        <title>The draft genome of Dichanthelium oligosanthes: A C3 panicoid grass species.</title>
        <authorList>
            <person name="Studer A.J."/>
            <person name="Schnable J.C."/>
            <person name="Brutnell T.P."/>
        </authorList>
    </citation>
    <scope>NUCLEOTIDE SEQUENCE [LARGE SCALE GENOMIC DNA]</scope>
    <source>
        <strain evidence="3">cv. Kellogg 1175</strain>
        <tissue evidence="2">Leaf</tissue>
    </source>
</reference>
<comment type="caution">
    <text evidence="2">The sequence shown here is derived from an EMBL/GenBank/DDBJ whole genome shotgun (WGS) entry which is preliminary data.</text>
</comment>
<evidence type="ECO:0000313" key="3">
    <source>
        <dbReference type="Proteomes" id="UP000095767"/>
    </source>
</evidence>
<protein>
    <submittedName>
        <fullName evidence="2">Uncharacterized protein</fullName>
    </submittedName>
</protein>
<sequence length="67" mass="7576">ASTRYNPNAKATTKLLPELRSKRAETSKYQQRRERSIAGTPTKMRLKVAIHEQMNASVSDRMNASKA</sequence>
<evidence type="ECO:0000313" key="2">
    <source>
        <dbReference type="EMBL" id="OEL26680.1"/>
    </source>
</evidence>
<feature type="region of interest" description="Disordered" evidence="1">
    <location>
        <begin position="23"/>
        <end position="42"/>
    </location>
</feature>
<dbReference type="EMBL" id="LWDX02034093">
    <property type="protein sequence ID" value="OEL26680.1"/>
    <property type="molecule type" value="Genomic_DNA"/>
</dbReference>
<proteinExistence type="predicted"/>